<dbReference type="InterPro" id="IPR001509">
    <property type="entry name" value="Epimerase_deHydtase"/>
</dbReference>
<organism evidence="2 3">
    <name type="scientific">Zhongshania aliphaticivorans</name>
    <dbReference type="NCBI Taxonomy" id="1470434"/>
    <lineage>
        <taxon>Bacteria</taxon>
        <taxon>Pseudomonadati</taxon>
        <taxon>Pseudomonadota</taxon>
        <taxon>Gammaproteobacteria</taxon>
        <taxon>Cellvibrionales</taxon>
        <taxon>Spongiibacteraceae</taxon>
        <taxon>Zhongshania</taxon>
    </lineage>
</organism>
<dbReference type="GO" id="GO:0004029">
    <property type="term" value="F:aldehyde dehydrogenase (NAD+) activity"/>
    <property type="evidence" value="ECO:0007669"/>
    <property type="project" value="TreeGrafter"/>
</dbReference>
<dbReference type="Gene3D" id="3.40.50.720">
    <property type="entry name" value="NAD(P)-binding Rossmann-like Domain"/>
    <property type="match status" value="1"/>
</dbReference>
<dbReference type="GO" id="GO:0005737">
    <property type="term" value="C:cytoplasm"/>
    <property type="evidence" value="ECO:0007669"/>
    <property type="project" value="TreeGrafter"/>
</dbReference>
<dbReference type="PANTHER" id="PTHR48079:SF6">
    <property type="entry name" value="NAD(P)-BINDING DOMAIN-CONTAINING PROTEIN-RELATED"/>
    <property type="match status" value="1"/>
</dbReference>
<gene>
    <name evidence="2" type="ORF">AZF00_12810</name>
</gene>
<proteinExistence type="predicted"/>
<evidence type="ECO:0000313" key="3">
    <source>
        <dbReference type="Proteomes" id="UP000074119"/>
    </source>
</evidence>
<dbReference type="Pfam" id="PF01370">
    <property type="entry name" value="Epimerase"/>
    <property type="match status" value="1"/>
</dbReference>
<name>A0A127M7D4_9GAMM</name>
<accession>A0A127M7D4</accession>
<dbReference type="PANTHER" id="PTHR48079">
    <property type="entry name" value="PROTEIN YEEZ"/>
    <property type="match status" value="1"/>
</dbReference>
<sequence>MKVLVVGGTGLIGGEIALYLQENGHAVTLMSRKPTTVPGLADMPFLQGDYINDDFSDGRLNGFDWLVFSAAADIRNIPQDGSVSPQDFYTKVNDEAVPRFFAAARDAGFSRAVMVGTFYPQVAPQQIGVCPYVTSRHNTDVAVRALSNEKFSVCSINAPFVLGNIPGMDVPYISALEQYARGNIPGLPVFAPKGGTNHISSRSLAQAALNALNKGEPGKGYLVGDENYSWKEYLELWFEAVGNPLELEVREDDHPMFPNVIMFAGAGATVSYEPAAEDMAVLSYDRHQIKALIKRIVTP</sequence>
<dbReference type="RefSeq" id="WP_008248746.1">
    <property type="nucleotide sequence ID" value="NZ_CP014544.1"/>
</dbReference>
<dbReference type="InterPro" id="IPR036291">
    <property type="entry name" value="NAD(P)-bd_dom_sf"/>
</dbReference>
<dbReference type="Proteomes" id="UP000074119">
    <property type="component" value="Chromosome"/>
</dbReference>
<dbReference type="STRING" id="1470434.AZF00_12810"/>
<feature type="domain" description="NAD-dependent epimerase/dehydratase" evidence="1">
    <location>
        <begin position="3"/>
        <end position="222"/>
    </location>
</feature>
<protein>
    <submittedName>
        <fullName evidence="2">Epimerase</fullName>
    </submittedName>
</protein>
<dbReference type="SUPFAM" id="SSF51735">
    <property type="entry name" value="NAD(P)-binding Rossmann-fold domains"/>
    <property type="match status" value="1"/>
</dbReference>
<dbReference type="AlphaFoldDB" id="A0A127M7D4"/>
<dbReference type="EMBL" id="CP014544">
    <property type="protein sequence ID" value="AMO69130.1"/>
    <property type="molecule type" value="Genomic_DNA"/>
</dbReference>
<evidence type="ECO:0000313" key="2">
    <source>
        <dbReference type="EMBL" id="AMO69130.1"/>
    </source>
</evidence>
<dbReference type="InterPro" id="IPR051783">
    <property type="entry name" value="NAD(P)-dependent_oxidoreduct"/>
</dbReference>
<reference evidence="2 3" key="1">
    <citation type="submission" date="2015-12" db="EMBL/GenBank/DDBJ databases">
        <authorList>
            <person name="Shamseldin A."/>
            <person name="Moawad H."/>
            <person name="Abd El-Rahim W.M."/>
            <person name="Sadowsky M.J."/>
        </authorList>
    </citation>
    <scope>NUCLEOTIDE SEQUENCE [LARGE SCALE GENOMIC DNA]</scope>
    <source>
        <strain evidence="2 3">SM2</strain>
    </source>
</reference>
<dbReference type="KEGG" id="zal:AZF00_12810"/>
<evidence type="ECO:0000259" key="1">
    <source>
        <dbReference type="Pfam" id="PF01370"/>
    </source>
</evidence>